<reference evidence="1 2" key="1">
    <citation type="submission" date="2016-04" db="EMBL/GenBank/DDBJ databases">
        <title>ATOL: Assembling a taxonomically balanced genome-scale reconstruction of the evolutionary history of the Enterobacteriaceae.</title>
        <authorList>
            <person name="Plunkett G.III."/>
            <person name="Neeno-Eckwall E.C."/>
            <person name="Glasner J.D."/>
            <person name="Perna N.T."/>
        </authorList>
    </citation>
    <scope>NUCLEOTIDE SEQUENCE [LARGE SCALE GENOMIC DNA]</scope>
    <source>
        <strain evidence="1 2">ATCC 700826</strain>
    </source>
</reference>
<sequence>MRISNNLDIYSTINKTANKTFVSKANLEKIKTKIDSLYNSPINNNNINNNQTLNLLYQIENNSIKTTKYIPSEINIEYLNSMIKIHNKVNKEAPQIKGYTMILNSLEIDKYKKNSKTRDFIYENLIKKELLNEVDTLEKKIKTIEIFLNFILKEHKLYFNKLMSKLESLDVKKSFEDKRKEFNNKNSALSTLIEFKKPGYFDKQDISEIERNLAKKQEHNKKLDDIIEVLKEITSLYNDNDKKTTTNTPITSESILKTINNHIDKLKEINSKKI</sequence>
<keyword evidence="2" id="KW-1185">Reference proteome</keyword>
<protein>
    <submittedName>
        <fullName evidence="1">Uncharacterized protein</fullName>
    </submittedName>
</protein>
<evidence type="ECO:0000313" key="1">
    <source>
        <dbReference type="EMBL" id="OAT44879.1"/>
    </source>
</evidence>
<gene>
    <name evidence="1" type="ORF">M997_3397</name>
</gene>
<evidence type="ECO:0000313" key="2">
    <source>
        <dbReference type="Proteomes" id="UP000078250"/>
    </source>
</evidence>
<proteinExistence type="predicted"/>
<dbReference type="EMBL" id="LXEV01000037">
    <property type="protein sequence ID" value="OAT44879.1"/>
    <property type="molecule type" value="Genomic_DNA"/>
</dbReference>
<comment type="caution">
    <text evidence="1">The sequence shown here is derived from an EMBL/GenBank/DDBJ whole genome shotgun (WGS) entry which is preliminary data.</text>
</comment>
<organism evidence="1 2">
    <name type="scientific">Proteus hauseri ATCC 700826</name>
    <dbReference type="NCBI Taxonomy" id="1354271"/>
    <lineage>
        <taxon>Bacteria</taxon>
        <taxon>Pseudomonadati</taxon>
        <taxon>Pseudomonadota</taxon>
        <taxon>Gammaproteobacteria</taxon>
        <taxon>Enterobacterales</taxon>
        <taxon>Morganellaceae</taxon>
        <taxon>Proteus</taxon>
    </lineage>
</organism>
<dbReference type="Proteomes" id="UP000078250">
    <property type="component" value="Unassembled WGS sequence"/>
</dbReference>
<accession>A0AAJ3HPR2</accession>
<dbReference type="RefSeq" id="WP_064721291.1">
    <property type="nucleotide sequence ID" value="NZ_LXEV01000037.1"/>
</dbReference>
<name>A0AAJ3HPR2_PROHU</name>
<dbReference type="AlphaFoldDB" id="A0AAJ3HPR2"/>